<dbReference type="InterPro" id="IPR052763">
    <property type="entry name" value="DnaJ_C4"/>
</dbReference>
<gene>
    <name evidence="3" type="ORF">V0288_22585</name>
</gene>
<proteinExistence type="predicted"/>
<dbReference type="EMBL" id="JBAFSM010000066">
    <property type="protein sequence ID" value="MEG3439932.1"/>
    <property type="molecule type" value="Genomic_DNA"/>
</dbReference>
<dbReference type="Gene3D" id="1.10.287.110">
    <property type="entry name" value="DnaJ domain"/>
    <property type="match status" value="1"/>
</dbReference>
<dbReference type="SUPFAM" id="SSF46565">
    <property type="entry name" value="Chaperone J-domain"/>
    <property type="match status" value="1"/>
</dbReference>
<dbReference type="PANTHER" id="PTHR44825:SF1">
    <property type="entry name" value="DNAJ HOMOLOG SUBFAMILY C MEMBER 4"/>
    <property type="match status" value="1"/>
</dbReference>
<dbReference type="PANTHER" id="PTHR44825">
    <property type="match status" value="1"/>
</dbReference>
<keyword evidence="4" id="KW-1185">Reference proteome</keyword>
<dbReference type="AlphaFoldDB" id="A0AAW9QYY0"/>
<sequence>MTGNHYQTLEIGANSTAEEIKQAYRRLAKRFHPDRQTDSASHERIVAINAAYEILGDPQRRQQYDEQLTAHSPATRQRRAAEAQKSYNRAREARQDDEILAEQWRDKTYSPIDRLIGQIIRPLNKQIDALSADPFDDELMGDFQRYLETCRQNLDRARTIFSARKNPSKMAGVAAALYYCLNHLGDGLDELETFTYNYDDRSLHTGKEMFRLANRLKTEAREMVGKSGGR</sequence>
<feature type="region of interest" description="Disordered" evidence="1">
    <location>
        <begin position="67"/>
        <end position="94"/>
    </location>
</feature>
<dbReference type="PRINTS" id="PR00625">
    <property type="entry name" value="JDOMAIN"/>
</dbReference>
<dbReference type="CDD" id="cd06257">
    <property type="entry name" value="DnaJ"/>
    <property type="match status" value="1"/>
</dbReference>
<dbReference type="PROSITE" id="PS50076">
    <property type="entry name" value="DNAJ_2"/>
    <property type="match status" value="1"/>
</dbReference>
<dbReference type="SMART" id="SM00271">
    <property type="entry name" value="DnaJ"/>
    <property type="match status" value="1"/>
</dbReference>
<dbReference type="InterPro" id="IPR001623">
    <property type="entry name" value="DnaJ_domain"/>
</dbReference>
<dbReference type="Proteomes" id="UP001328733">
    <property type="component" value="Unassembled WGS sequence"/>
</dbReference>
<dbReference type="Pfam" id="PF00226">
    <property type="entry name" value="DnaJ"/>
    <property type="match status" value="1"/>
</dbReference>
<dbReference type="RefSeq" id="WP_332867403.1">
    <property type="nucleotide sequence ID" value="NZ_JBAFSM010000066.1"/>
</dbReference>
<reference evidence="3 4" key="1">
    <citation type="submission" date="2024-01" db="EMBL/GenBank/DDBJ databases">
        <title>Genomic insights into the taxonomy and metabolism of the cyanobacterium Pannus brasiliensis CCIBt3594.</title>
        <authorList>
            <person name="Machado M."/>
            <person name="Botero N.B."/>
            <person name="Andreote A.P.D."/>
            <person name="Feitosa A.M.T."/>
            <person name="Popin R."/>
            <person name="Sivonen K."/>
            <person name="Fiore M.F."/>
        </authorList>
    </citation>
    <scope>NUCLEOTIDE SEQUENCE [LARGE SCALE GENOMIC DNA]</scope>
    <source>
        <strain evidence="3 4">CCIBt3594</strain>
    </source>
</reference>
<protein>
    <submittedName>
        <fullName evidence="3">DnaJ domain-containing protein</fullName>
    </submittedName>
</protein>
<evidence type="ECO:0000313" key="3">
    <source>
        <dbReference type="EMBL" id="MEG3439932.1"/>
    </source>
</evidence>
<evidence type="ECO:0000259" key="2">
    <source>
        <dbReference type="PROSITE" id="PS50076"/>
    </source>
</evidence>
<organism evidence="3 4">
    <name type="scientific">Pannus brasiliensis CCIBt3594</name>
    <dbReference type="NCBI Taxonomy" id="1427578"/>
    <lineage>
        <taxon>Bacteria</taxon>
        <taxon>Bacillati</taxon>
        <taxon>Cyanobacteriota</taxon>
        <taxon>Cyanophyceae</taxon>
        <taxon>Oscillatoriophycideae</taxon>
        <taxon>Chroococcales</taxon>
        <taxon>Microcystaceae</taxon>
        <taxon>Pannus</taxon>
    </lineage>
</organism>
<name>A0AAW9QYY0_9CHRO</name>
<evidence type="ECO:0000313" key="4">
    <source>
        <dbReference type="Proteomes" id="UP001328733"/>
    </source>
</evidence>
<feature type="domain" description="J" evidence="2">
    <location>
        <begin position="4"/>
        <end position="68"/>
    </location>
</feature>
<accession>A0AAW9QYY0</accession>
<evidence type="ECO:0000256" key="1">
    <source>
        <dbReference type="SAM" id="MobiDB-lite"/>
    </source>
</evidence>
<comment type="caution">
    <text evidence="3">The sequence shown here is derived from an EMBL/GenBank/DDBJ whole genome shotgun (WGS) entry which is preliminary data.</text>
</comment>
<dbReference type="InterPro" id="IPR036869">
    <property type="entry name" value="J_dom_sf"/>
</dbReference>